<evidence type="ECO:0000313" key="3">
    <source>
        <dbReference type="Proteomes" id="UP001500622"/>
    </source>
</evidence>
<sequence length="135" mass="15280">MPETSLTPLPENTVVTENKRTVQRYLDGFNKSDHEQILSCLTEDIRWTVYGAFRIQGKEAYDANIENPEAVEPPHLTVVSLVEEADVVMAELTLQQRLKNGVVMRAAMGAAFLMRDGLIAERRAYVVPLQENDYK</sequence>
<organism evidence="2 3">
    <name type="scientific">Georgenia halophila</name>
    <dbReference type="NCBI Taxonomy" id="620889"/>
    <lineage>
        <taxon>Bacteria</taxon>
        <taxon>Bacillati</taxon>
        <taxon>Actinomycetota</taxon>
        <taxon>Actinomycetes</taxon>
        <taxon>Micrococcales</taxon>
        <taxon>Bogoriellaceae</taxon>
        <taxon>Georgenia</taxon>
    </lineage>
</organism>
<dbReference type="RefSeq" id="WP_345217566.1">
    <property type="nucleotide sequence ID" value="NZ_BAABGN010000013.1"/>
</dbReference>
<evidence type="ECO:0000313" key="2">
    <source>
        <dbReference type="EMBL" id="GAA4430171.1"/>
    </source>
</evidence>
<keyword evidence="3" id="KW-1185">Reference proteome</keyword>
<dbReference type="Gene3D" id="3.10.450.50">
    <property type="match status" value="1"/>
</dbReference>
<evidence type="ECO:0000259" key="1">
    <source>
        <dbReference type="Pfam" id="PF12680"/>
    </source>
</evidence>
<reference evidence="3" key="1">
    <citation type="journal article" date="2019" name="Int. J. Syst. Evol. Microbiol.">
        <title>The Global Catalogue of Microorganisms (GCM) 10K type strain sequencing project: providing services to taxonomists for standard genome sequencing and annotation.</title>
        <authorList>
            <consortium name="The Broad Institute Genomics Platform"/>
            <consortium name="The Broad Institute Genome Sequencing Center for Infectious Disease"/>
            <person name="Wu L."/>
            <person name="Ma J."/>
        </authorList>
    </citation>
    <scope>NUCLEOTIDE SEQUENCE [LARGE SCALE GENOMIC DNA]</scope>
    <source>
        <strain evidence="3">JCM 17810</strain>
    </source>
</reference>
<gene>
    <name evidence="2" type="ORF">GCM10023169_33240</name>
</gene>
<dbReference type="InterPro" id="IPR037401">
    <property type="entry name" value="SnoaL-like"/>
</dbReference>
<dbReference type="EMBL" id="BAABGN010000013">
    <property type="protein sequence ID" value="GAA4430171.1"/>
    <property type="molecule type" value="Genomic_DNA"/>
</dbReference>
<protein>
    <recommendedName>
        <fullName evidence="1">SnoaL-like domain-containing protein</fullName>
    </recommendedName>
</protein>
<dbReference type="Pfam" id="PF12680">
    <property type="entry name" value="SnoaL_2"/>
    <property type="match status" value="1"/>
</dbReference>
<feature type="domain" description="SnoaL-like" evidence="1">
    <location>
        <begin position="22"/>
        <end position="121"/>
    </location>
</feature>
<dbReference type="SUPFAM" id="SSF54427">
    <property type="entry name" value="NTF2-like"/>
    <property type="match status" value="1"/>
</dbReference>
<dbReference type="CDD" id="cd00531">
    <property type="entry name" value="NTF2_like"/>
    <property type="match status" value="1"/>
</dbReference>
<dbReference type="Proteomes" id="UP001500622">
    <property type="component" value="Unassembled WGS sequence"/>
</dbReference>
<dbReference type="InterPro" id="IPR032710">
    <property type="entry name" value="NTF2-like_dom_sf"/>
</dbReference>
<proteinExistence type="predicted"/>
<accession>A0ABP8LKS8</accession>
<comment type="caution">
    <text evidence="2">The sequence shown here is derived from an EMBL/GenBank/DDBJ whole genome shotgun (WGS) entry which is preliminary data.</text>
</comment>
<name>A0ABP8LKS8_9MICO</name>